<keyword evidence="3" id="KW-0809">Transit peptide</keyword>
<organism evidence="9">
    <name type="scientific">Brugia malayi</name>
    <name type="common">Filarial nematode worm</name>
    <dbReference type="NCBI Taxonomy" id="6279"/>
    <lineage>
        <taxon>Eukaryota</taxon>
        <taxon>Metazoa</taxon>
        <taxon>Ecdysozoa</taxon>
        <taxon>Nematoda</taxon>
        <taxon>Chromadorea</taxon>
        <taxon>Rhabditida</taxon>
        <taxon>Spirurina</taxon>
        <taxon>Spiruromorpha</taxon>
        <taxon>Filarioidea</taxon>
        <taxon>Onchocercidae</taxon>
        <taxon>Brugia</taxon>
    </lineage>
</organism>
<evidence type="ECO:0000313" key="9">
    <source>
        <dbReference type="EMBL" id="CRZ25571.1"/>
    </source>
</evidence>
<evidence type="ECO:0000256" key="1">
    <source>
        <dbReference type="ARBA" id="ARBA00004173"/>
    </source>
</evidence>
<dbReference type="PANTHER" id="PTHR13409">
    <property type="entry name" value="MITOCHONDRIAL 39S RIBOSOMAL PROTEIN L51"/>
    <property type="match status" value="1"/>
</dbReference>
<proteinExistence type="inferred from homology"/>
<evidence type="ECO:0000256" key="3">
    <source>
        <dbReference type="ARBA" id="ARBA00022946"/>
    </source>
</evidence>
<dbReference type="Pfam" id="PF10244">
    <property type="entry name" value="MRP-L51"/>
    <property type="match status" value="1"/>
</dbReference>
<reference evidence="9" key="1">
    <citation type="journal article" date="2007" name="Science">
        <title>Draft genome of the filarial nematode parasite Brugia malayi.</title>
        <authorList>
            <person name="Ghedin E."/>
            <person name="Wang S."/>
            <person name="Spiro D."/>
            <person name="Caler E."/>
            <person name="Zhao Q."/>
            <person name="Crabtree J."/>
            <person name="Allen J.E."/>
            <person name="Delcher A.L."/>
            <person name="Guiliano D.B."/>
            <person name="Miranda-Saavedra D."/>
            <person name="Angiuoli S.V."/>
            <person name="Creasy T."/>
            <person name="Amedeo P."/>
            <person name="Haas B."/>
            <person name="El-Sayed N.M."/>
            <person name="Wortman J.R."/>
            <person name="Feldblyum T."/>
            <person name="Tallon L."/>
            <person name="Schatz M."/>
            <person name="Shumway M."/>
            <person name="Koo H."/>
            <person name="Salzberg S.L."/>
            <person name="Schobel S."/>
            <person name="Pertea M."/>
            <person name="Pop M."/>
            <person name="White O."/>
            <person name="Barton G.J."/>
            <person name="Carlow C.K."/>
            <person name="Crawford M.J."/>
            <person name="Daub J."/>
            <person name="Dimmic M.W."/>
            <person name="Estes C.F."/>
            <person name="Foster J.M."/>
            <person name="Ganatra M."/>
            <person name="Gregory W.F."/>
            <person name="Johnson N.M."/>
            <person name="Jin J."/>
            <person name="Komuniecki R."/>
            <person name="Korf I."/>
            <person name="Kumar S."/>
            <person name="Laney S."/>
            <person name="Li B.W."/>
            <person name="Li W."/>
            <person name="Lindblom T.H."/>
            <person name="Lustigman S."/>
            <person name="Ma D."/>
            <person name="Maina C.V."/>
            <person name="Martin D.M."/>
            <person name="McCarter J.P."/>
            <person name="McReynolds L."/>
            <person name="Mitreva M."/>
            <person name="Nutman T.B."/>
            <person name="Parkinson J."/>
            <person name="Peregrin-Alvarez J.M."/>
            <person name="Poole C."/>
            <person name="Ren Q."/>
            <person name="Saunders L."/>
            <person name="Sluder A.E."/>
            <person name="Smith K."/>
            <person name="Stanke M."/>
            <person name="Unnasch T.R."/>
            <person name="Ware J."/>
            <person name="Wei A.D."/>
            <person name="Weil G."/>
            <person name="Williams D.J."/>
            <person name="Zhang Y."/>
            <person name="Williams S.A."/>
            <person name="Fraser-Liggett C."/>
            <person name="Slatko B."/>
            <person name="Blaxter M.L."/>
            <person name="Scott A.L."/>
        </authorList>
    </citation>
    <scope>NUCLEOTIDE SEQUENCE</scope>
    <source>
        <strain evidence="9">FR3</strain>
    </source>
</reference>
<evidence type="ECO:0000256" key="4">
    <source>
        <dbReference type="ARBA" id="ARBA00022980"/>
    </source>
</evidence>
<keyword evidence="5" id="KW-0496">Mitochondrion</keyword>
<evidence type="ECO:0000256" key="7">
    <source>
        <dbReference type="ARBA" id="ARBA00035182"/>
    </source>
</evidence>
<name>A0A0H5SAF0_BRUMA</name>
<keyword evidence="4" id="KW-0689">Ribosomal protein</keyword>
<dbReference type="InterPro" id="IPR019373">
    <property type="entry name" value="Ribosomal_mL51"/>
</dbReference>
<evidence type="ECO:0000256" key="5">
    <source>
        <dbReference type="ARBA" id="ARBA00023128"/>
    </source>
</evidence>
<accession>A0A0H5SAF0</accession>
<dbReference type="OMA" id="YRYHRPG"/>
<reference evidence="9" key="2">
    <citation type="submission" date="2012-12" db="EMBL/GenBank/DDBJ databases">
        <authorList>
            <person name="Gao Y.W."/>
            <person name="Fan S.T."/>
            <person name="Sun H.T."/>
            <person name="Wang Z."/>
            <person name="Gao X.L."/>
            <person name="Li Y.G."/>
            <person name="Wang T.C."/>
            <person name="Zhang K."/>
            <person name="Xu W.W."/>
            <person name="Yu Z.J."/>
            <person name="Xia X.Z."/>
        </authorList>
    </citation>
    <scope>NUCLEOTIDE SEQUENCE</scope>
    <source>
        <strain evidence="9">FR3</strain>
    </source>
</reference>
<sequence>MLLHNVRKRNNPDVSQINYRGHKSRRNSSNQYFHTFISEDREPKTTEMQHNIRPPISKCQLKTVILRCFHDRCAVPRIVDDPERKMHPVTDAGYRYRYHRPGIDPLPRLPNCKVPVHKPDYKVRDCWTTAQARFGENDYIDLLGDGSIHPAQLQYHVPAWLRGFPGQHRTNELVKLIHFRNLHKEKMQISSPRRWYDLQKRIKYLLQKHNYYKQDELRDERYFGLWEEKPDYFYKDKSRRSYQDLI</sequence>
<keyword evidence="6" id="KW-0687">Ribonucleoprotein</keyword>
<comment type="similarity">
    <text evidence="2">Belongs to the mitochondrion-specific ribosomal protein mL51 family.</text>
</comment>
<comment type="subcellular location">
    <subcellularLocation>
        <location evidence="1">Mitochondrion</location>
    </subcellularLocation>
</comment>
<dbReference type="GO" id="GO:0006412">
    <property type="term" value="P:translation"/>
    <property type="evidence" value="ECO:0007669"/>
    <property type="project" value="TreeGrafter"/>
</dbReference>
<dbReference type="GO" id="GO:0003735">
    <property type="term" value="F:structural constituent of ribosome"/>
    <property type="evidence" value="ECO:0007669"/>
    <property type="project" value="InterPro"/>
</dbReference>
<dbReference type="GO" id="GO:0005762">
    <property type="term" value="C:mitochondrial large ribosomal subunit"/>
    <property type="evidence" value="ECO:0007669"/>
    <property type="project" value="TreeGrafter"/>
</dbReference>
<dbReference type="EMBL" id="LN857010">
    <property type="protein sequence ID" value="CRZ25571.1"/>
    <property type="molecule type" value="Genomic_DNA"/>
</dbReference>
<evidence type="ECO:0000256" key="8">
    <source>
        <dbReference type="ARBA" id="ARBA00035419"/>
    </source>
</evidence>
<evidence type="ECO:0000313" key="10">
    <source>
        <dbReference type="WormBase" id="Bm5756"/>
    </source>
</evidence>
<evidence type="ECO:0000256" key="6">
    <source>
        <dbReference type="ARBA" id="ARBA00023274"/>
    </source>
</evidence>
<dbReference type="PANTHER" id="PTHR13409:SF0">
    <property type="entry name" value="LARGE RIBOSOMAL SUBUNIT PROTEIN ML51"/>
    <property type="match status" value="1"/>
</dbReference>
<dbReference type="WormBase" id="Bm5756">
    <property type="protein sequence ID" value="BM43524"/>
    <property type="gene ID" value="WBGene00226017"/>
    <property type="gene designation" value="Bma-mrpl-51"/>
</dbReference>
<dbReference type="AlphaFoldDB" id="A0A0H5SAF0"/>
<gene>
    <name evidence="10" type="primary">bma-mrpl-51</name>
    <name evidence="9" type="synonym">Bma-mrpl-51</name>
    <name evidence="10" type="ORF">Bm5756</name>
    <name evidence="9" type="ORF">BM_Bm5756</name>
</gene>
<evidence type="ECO:0000256" key="2">
    <source>
        <dbReference type="ARBA" id="ARBA00010972"/>
    </source>
</evidence>
<protein>
    <recommendedName>
        <fullName evidence="7">Large ribosomal subunit protein mL51</fullName>
    </recommendedName>
    <alternativeName>
        <fullName evidence="8">39S ribosomal protein L51, mitochondrial</fullName>
    </alternativeName>
</protein>